<feature type="non-terminal residue" evidence="1">
    <location>
        <position position="1"/>
    </location>
</feature>
<name>A0A382HUY5_9ZZZZ</name>
<evidence type="ECO:0000313" key="1">
    <source>
        <dbReference type="EMBL" id="SVB91100.1"/>
    </source>
</evidence>
<dbReference type="EMBL" id="UINC01063448">
    <property type="protein sequence ID" value="SVB91100.1"/>
    <property type="molecule type" value="Genomic_DNA"/>
</dbReference>
<proteinExistence type="predicted"/>
<feature type="non-terminal residue" evidence="1">
    <location>
        <position position="53"/>
    </location>
</feature>
<evidence type="ECO:0008006" key="2">
    <source>
        <dbReference type="Google" id="ProtNLM"/>
    </source>
</evidence>
<gene>
    <name evidence="1" type="ORF">METZ01_LOCUS243954</name>
</gene>
<protein>
    <recommendedName>
        <fullName evidence="2">ABC transporter permease</fullName>
    </recommendedName>
</protein>
<dbReference type="AlphaFoldDB" id="A0A382HUY5"/>
<reference evidence="1" key="1">
    <citation type="submission" date="2018-05" db="EMBL/GenBank/DDBJ databases">
        <authorList>
            <person name="Lanie J.A."/>
            <person name="Ng W.-L."/>
            <person name="Kazmierczak K.M."/>
            <person name="Andrzejewski T.M."/>
            <person name="Davidsen T.M."/>
            <person name="Wayne K.J."/>
            <person name="Tettelin H."/>
            <person name="Glass J.I."/>
            <person name="Rusch D."/>
            <person name="Podicherti R."/>
            <person name="Tsui H.-C.T."/>
            <person name="Winkler M.E."/>
        </authorList>
    </citation>
    <scope>NUCLEOTIDE SEQUENCE</scope>
</reference>
<organism evidence="1">
    <name type="scientific">marine metagenome</name>
    <dbReference type="NCBI Taxonomy" id="408172"/>
    <lineage>
        <taxon>unclassified sequences</taxon>
        <taxon>metagenomes</taxon>
        <taxon>ecological metagenomes</taxon>
    </lineage>
</organism>
<sequence>LLKVVAQRFALGLLTLFIVSLVIASIVELLPGDITQAILGQTATPETVEAFRR</sequence>
<accession>A0A382HUY5</accession>